<evidence type="ECO:0000256" key="1">
    <source>
        <dbReference type="SAM" id="MobiDB-lite"/>
    </source>
</evidence>
<accession>A0ABD0RJN2</accession>
<gene>
    <name evidence="2" type="ORF">M9458_007275</name>
</gene>
<reference evidence="2 3" key="1">
    <citation type="submission" date="2024-05" db="EMBL/GenBank/DDBJ databases">
        <title>Genome sequencing and assembly of Indian major carp, Cirrhinus mrigala (Hamilton, 1822).</title>
        <authorList>
            <person name="Mohindra V."/>
            <person name="Chowdhury L.M."/>
            <person name="Lal K."/>
            <person name="Jena J.K."/>
        </authorList>
    </citation>
    <scope>NUCLEOTIDE SEQUENCE [LARGE SCALE GENOMIC DNA]</scope>
    <source>
        <strain evidence="2">CM1030</strain>
        <tissue evidence="2">Blood</tissue>
    </source>
</reference>
<proteinExistence type="predicted"/>
<keyword evidence="3" id="KW-1185">Reference proteome</keyword>
<dbReference type="Proteomes" id="UP001529510">
    <property type="component" value="Unassembled WGS sequence"/>
</dbReference>
<protein>
    <submittedName>
        <fullName evidence="2">Uncharacterized protein</fullName>
    </submittedName>
</protein>
<name>A0ABD0RJN2_CIRMR</name>
<feature type="region of interest" description="Disordered" evidence="1">
    <location>
        <begin position="26"/>
        <end position="51"/>
    </location>
</feature>
<sequence>WTWPATHHQTKDDLEVLDAHMLDDSLRESRRDSGKPRRRSLGTALTGESCPGLAICPPPRSACTGCGRATGTDQPSRPTYS</sequence>
<dbReference type="AlphaFoldDB" id="A0ABD0RJN2"/>
<dbReference type="EMBL" id="JAMKFB020000003">
    <property type="protein sequence ID" value="KAL0198735.1"/>
    <property type="molecule type" value="Genomic_DNA"/>
</dbReference>
<comment type="caution">
    <text evidence="2">The sequence shown here is derived from an EMBL/GenBank/DDBJ whole genome shotgun (WGS) entry which is preliminary data.</text>
</comment>
<feature type="non-terminal residue" evidence="2">
    <location>
        <position position="81"/>
    </location>
</feature>
<feature type="non-terminal residue" evidence="2">
    <location>
        <position position="1"/>
    </location>
</feature>
<organism evidence="2 3">
    <name type="scientific">Cirrhinus mrigala</name>
    <name type="common">Mrigala</name>
    <dbReference type="NCBI Taxonomy" id="683832"/>
    <lineage>
        <taxon>Eukaryota</taxon>
        <taxon>Metazoa</taxon>
        <taxon>Chordata</taxon>
        <taxon>Craniata</taxon>
        <taxon>Vertebrata</taxon>
        <taxon>Euteleostomi</taxon>
        <taxon>Actinopterygii</taxon>
        <taxon>Neopterygii</taxon>
        <taxon>Teleostei</taxon>
        <taxon>Ostariophysi</taxon>
        <taxon>Cypriniformes</taxon>
        <taxon>Cyprinidae</taxon>
        <taxon>Labeoninae</taxon>
        <taxon>Labeonini</taxon>
        <taxon>Cirrhinus</taxon>
    </lineage>
</organism>
<evidence type="ECO:0000313" key="3">
    <source>
        <dbReference type="Proteomes" id="UP001529510"/>
    </source>
</evidence>
<evidence type="ECO:0000313" key="2">
    <source>
        <dbReference type="EMBL" id="KAL0198735.1"/>
    </source>
</evidence>
<feature type="compositionally biased region" description="Basic and acidic residues" evidence="1">
    <location>
        <begin position="26"/>
        <end position="35"/>
    </location>
</feature>